<evidence type="ECO:0000256" key="1">
    <source>
        <dbReference type="SAM" id="Phobius"/>
    </source>
</evidence>
<dbReference type="Proteomes" id="UP000460272">
    <property type="component" value="Unassembled WGS sequence"/>
</dbReference>
<reference evidence="2 3" key="1">
    <citation type="submission" date="2018-11" db="EMBL/GenBank/DDBJ databases">
        <title>Trebonia kvetii gen.nov., sp.nov., a novel acidophilic actinobacterium, and proposal of the new actinobacterial family Treboniaceae fam. nov.</title>
        <authorList>
            <person name="Rapoport D."/>
            <person name="Sagova-Mareckova M."/>
            <person name="Sedlacek I."/>
            <person name="Provaznik J."/>
            <person name="Kralova S."/>
            <person name="Pavlinic D."/>
            <person name="Benes V."/>
            <person name="Kopecky J."/>
        </authorList>
    </citation>
    <scope>NUCLEOTIDE SEQUENCE [LARGE SCALE GENOMIC DNA]</scope>
    <source>
        <strain evidence="2 3">15Tr583</strain>
    </source>
</reference>
<feature type="transmembrane region" description="Helical" evidence="1">
    <location>
        <begin position="210"/>
        <end position="228"/>
    </location>
</feature>
<accession>A0A6P2BXZ4</accession>
<feature type="transmembrane region" description="Helical" evidence="1">
    <location>
        <begin position="355"/>
        <end position="381"/>
    </location>
</feature>
<keyword evidence="3" id="KW-1185">Reference proteome</keyword>
<dbReference type="OrthoDB" id="2369748at2"/>
<dbReference type="RefSeq" id="WP_145853889.1">
    <property type="nucleotide sequence ID" value="NZ_RPFW01000003.1"/>
</dbReference>
<feature type="transmembrane region" description="Helical" evidence="1">
    <location>
        <begin position="431"/>
        <end position="453"/>
    </location>
</feature>
<feature type="transmembrane region" description="Helical" evidence="1">
    <location>
        <begin position="35"/>
        <end position="54"/>
    </location>
</feature>
<protein>
    <recommendedName>
        <fullName evidence="4">YfhO family protein</fullName>
    </recommendedName>
</protein>
<sequence>MRWATLAIRPAGGDEEATEVGKSESRRRIPVPGPVLQGLLAFLIYLGVFIWAFGQAVIQHLNVPVVGQNYVDPNFYIWAWRWWPYAVTHWTNPLYSYQIMAPQGVNLAWATTSPSAALFMWPVTAAWGSIVSFNVTLLLAPPASAWAAFVATRRLTGKFWAALPAGVIYGFNVYTLDHEISGQPNLTVNLLLPLMVYLAVAWWQDSLGRIGYVIWMMIAFALEFYTFLEAFAQLSLLMAVGFLIGFAVAGREYWRKVARLAVLTTIAYVGGLVLAGPYLRYALANYPTTLVRGEDHFSMDLSGLILPRVDRVWGPSWLHGAAGHDIAANSYLGLPLMIILIWLAIVSWSNRLVRLLVIIFVVIIALAAGPNLIVGGSHLFALPWGGLWTLPFFRSAEPVRLILFGYLVFSIILALWLARVTKTWLSRAVKWGLAALGLAVIFADLPTFASVVVPPAPHYQPAIKDLPQQNELPSFFSQGLYKDYISPGETVAILSHRGNAGMMFQAATDFYFRLPGGFINASLSRPDALPVPIASMSHITKIRVAQFEAYVHHDNIGAIVVEHAWSEDWMYVWREIGIKGVNVGGVTIYQLNNVRENG</sequence>
<name>A0A6P2BXZ4_9ACTN</name>
<feature type="transmembrane region" description="Helical" evidence="1">
    <location>
        <begin position="401"/>
        <end position="419"/>
    </location>
</feature>
<feature type="transmembrane region" description="Helical" evidence="1">
    <location>
        <begin position="186"/>
        <end position="203"/>
    </location>
</feature>
<feature type="transmembrane region" description="Helical" evidence="1">
    <location>
        <begin position="155"/>
        <end position="174"/>
    </location>
</feature>
<feature type="transmembrane region" description="Helical" evidence="1">
    <location>
        <begin position="234"/>
        <end position="250"/>
    </location>
</feature>
<organism evidence="2 3">
    <name type="scientific">Trebonia kvetii</name>
    <dbReference type="NCBI Taxonomy" id="2480626"/>
    <lineage>
        <taxon>Bacteria</taxon>
        <taxon>Bacillati</taxon>
        <taxon>Actinomycetota</taxon>
        <taxon>Actinomycetes</taxon>
        <taxon>Streptosporangiales</taxon>
        <taxon>Treboniaceae</taxon>
        <taxon>Trebonia</taxon>
    </lineage>
</organism>
<comment type="caution">
    <text evidence="2">The sequence shown here is derived from an EMBL/GenBank/DDBJ whole genome shotgun (WGS) entry which is preliminary data.</text>
</comment>
<keyword evidence="1" id="KW-1133">Transmembrane helix</keyword>
<keyword evidence="1" id="KW-0812">Transmembrane</keyword>
<gene>
    <name evidence="2" type="ORF">EAS64_16485</name>
</gene>
<feature type="transmembrane region" description="Helical" evidence="1">
    <location>
        <begin position="257"/>
        <end position="279"/>
    </location>
</feature>
<feature type="transmembrane region" description="Helical" evidence="1">
    <location>
        <begin position="119"/>
        <end position="143"/>
    </location>
</feature>
<dbReference type="EMBL" id="RPFW01000003">
    <property type="protein sequence ID" value="TVZ04019.1"/>
    <property type="molecule type" value="Genomic_DNA"/>
</dbReference>
<evidence type="ECO:0000313" key="3">
    <source>
        <dbReference type="Proteomes" id="UP000460272"/>
    </source>
</evidence>
<evidence type="ECO:0000313" key="2">
    <source>
        <dbReference type="EMBL" id="TVZ04019.1"/>
    </source>
</evidence>
<feature type="transmembrane region" description="Helical" evidence="1">
    <location>
        <begin position="326"/>
        <end position="348"/>
    </location>
</feature>
<dbReference type="AlphaFoldDB" id="A0A6P2BXZ4"/>
<proteinExistence type="predicted"/>
<keyword evidence="1" id="KW-0472">Membrane</keyword>
<evidence type="ECO:0008006" key="4">
    <source>
        <dbReference type="Google" id="ProtNLM"/>
    </source>
</evidence>